<organism evidence="1 2">
    <name type="scientific">Tritrichomonas musculus</name>
    <dbReference type="NCBI Taxonomy" id="1915356"/>
    <lineage>
        <taxon>Eukaryota</taxon>
        <taxon>Metamonada</taxon>
        <taxon>Parabasalia</taxon>
        <taxon>Tritrichomonadida</taxon>
        <taxon>Tritrichomonadidae</taxon>
        <taxon>Tritrichomonas</taxon>
    </lineage>
</organism>
<protein>
    <recommendedName>
        <fullName evidence="3">Ras-associating domain-containing protein</fullName>
    </recommendedName>
</protein>
<keyword evidence="2" id="KW-1185">Reference proteome</keyword>
<proteinExistence type="predicted"/>
<dbReference type="EMBL" id="JAPFFF010000067">
    <property type="protein sequence ID" value="KAK8836251.1"/>
    <property type="molecule type" value="Genomic_DNA"/>
</dbReference>
<name>A0ABR2GRF5_9EUKA</name>
<dbReference type="Proteomes" id="UP001470230">
    <property type="component" value="Unassembled WGS sequence"/>
</dbReference>
<evidence type="ECO:0000313" key="1">
    <source>
        <dbReference type="EMBL" id="KAK8836251.1"/>
    </source>
</evidence>
<comment type="caution">
    <text evidence="1">The sequence shown here is derived from an EMBL/GenBank/DDBJ whole genome shotgun (WGS) entry which is preliminary data.</text>
</comment>
<evidence type="ECO:0008006" key="3">
    <source>
        <dbReference type="Google" id="ProtNLM"/>
    </source>
</evidence>
<accession>A0ABR2GRF5</accession>
<evidence type="ECO:0000313" key="2">
    <source>
        <dbReference type="Proteomes" id="UP001470230"/>
    </source>
</evidence>
<reference evidence="1 2" key="1">
    <citation type="submission" date="2024-04" db="EMBL/GenBank/DDBJ databases">
        <title>Tritrichomonas musculus Genome.</title>
        <authorList>
            <person name="Alves-Ferreira E."/>
            <person name="Grigg M."/>
            <person name="Lorenzi H."/>
            <person name="Galac M."/>
        </authorList>
    </citation>
    <scope>NUCLEOTIDE SEQUENCE [LARGE SCALE GENOMIC DNA]</scope>
    <source>
        <strain evidence="1 2">EAF2021</strain>
    </source>
</reference>
<sequence length="123" mass="13616">MEPQTVEQTQPLLAQPQVNPTDGMVSVRFCVRQGAGRCPFFPCCRAKIFDSTQIVVPETTTVEQFLRIVSQINGAVEPYSIALIDGYQLSLEDLIAPTIRSFENFESPIVVVPKEPPCCCLLV</sequence>
<gene>
    <name evidence="1" type="ORF">M9Y10_039883</name>
</gene>